<dbReference type="RefSeq" id="XP_004367503.1">
    <property type="nucleotide sequence ID" value="XM_004367446.1"/>
</dbReference>
<protein>
    <submittedName>
        <fullName evidence="3">Fbox domain containing protein</fullName>
    </submittedName>
</protein>
<feature type="domain" description="F-box" evidence="2">
    <location>
        <begin position="18"/>
        <end position="64"/>
    </location>
</feature>
<dbReference type="SMART" id="SM00248">
    <property type="entry name" value="ANK"/>
    <property type="match status" value="3"/>
</dbReference>
<dbReference type="Pfam" id="PF00023">
    <property type="entry name" value="Ank"/>
    <property type="match status" value="1"/>
</dbReference>
<dbReference type="PANTHER" id="PTHR24121">
    <property type="entry name" value="NO MECHANORECEPTOR POTENTIAL C, ISOFORM D-RELATED"/>
    <property type="match status" value="1"/>
</dbReference>
<dbReference type="VEuPathDB" id="AmoebaDB:ACA1_250780"/>
<dbReference type="InterPro" id="IPR002110">
    <property type="entry name" value="Ankyrin_rpt"/>
</dbReference>
<dbReference type="Gene3D" id="1.25.40.20">
    <property type="entry name" value="Ankyrin repeat-containing domain"/>
    <property type="match status" value="1"/>
</dbReference>
<dbReference type="PROSITE" id="PS50088">
    <property type="entry name" value="ANK_REPEAT"/>
    <property type="match status" value="1"/>
</dbReference>
<accession>L8HAH8</accession>
<evidence type="ECO:0000256" key="1">
    <source>
        <dbReference type="PROSITE-ProRule" id="PRU00023"/>
    </source>
</evidence>
<evidence type="ECO:0000259" key="2">
    <source>
        <dbReference type="PROSITE" id="PS50181"/>
    </source>
</evidence>
<dbReference type="PROSITE" id="PS50297">
    <property type="entry name" value="ANK_REP_REGION"/>
    <property type="match status" value="1"/>
</dbReference>
<organism evidence="3 4">
    <name type="scientific">Acanthamoeba castellanii (strain ATCC 30010 / Neff)</name>
    <dbReference type="NCBI Taxonomy" id="1257118"/>
    <lineage>
        <taxon>Eukaryota</taxon>
        <taxon>Amoebozoa</taxon>
        <taxon>Discosea</taxon>
        <taxon>Longamoebia</taxon>
        <taxon>Centramoebida</taxon>
        <taxon>Acanthamoebidae</taxon>
        <taxon>Acanthamoeba</taxon>
    </lineage>
</organism>
<dbReference type="AlphaFoldDB" id="L8HAH8"/>
<dbReference type="SMART" id="SM00256">
    <property type="entry name" value="FBOX"/>
    <property type="match status" value="1"/>
</dbReference>
<dbReference type="SUPFAM" id="SSF48403">
    <property type="entry name" value="Ankyrin repeat"/>
    <property type="match status" value="1"/>
</dbReference>
<dbReference type="PROSITE" id="PS50181">
    <property type="entry name" value="FBOX"/>
    <property type="match status" value="1"/>
</dbReference>
<dbReference type="Proteomes" id="UP000011083">
    <property type="component" value="Unassembled WGS sequence"/>
</dbReference>
<dbReference type="OrthoDB" id="10257471at2759"/>
<dbReference type="InterPro" id="IPR036047">
    <property type="entry name" value="F-box-like_dom_sf"/>
</dbReference>
<dbReference type="KEGG" id="acan:ACA1_250780"/>
<dbReference type="Pfam" id="PF12937">
    <property type="entry name" value="F-box-like"/>
    <property type="match status" value="1"/>
</dbReference>
<dbReference type="Gene3D" id="1.20.1280.50">
    <property type="match status" value="1"/>
</dbReference>
<feature type="repeat" description="ANK" evidence="1">
    <location>
        <begin position="304"/>
        <end position="324"/>
    </location>
</feature>
<dbReference type="GeneID" id="14923175"/>
<dbReference type="PANTHER" id="PTHR24121:SF22">
    <property type="entry name" value="PROTEIN ACCELERATED CELL DEATH 6-LIKE"/>
    <property type="match status" value="1"/>
</dbReference>
<sequence length="380" mass="41939">MWGKRRKRKRTWAKVAAAATLEGVPTEVLYLILGHLPPHELCRVALVCQRWHEAVADDFLWQRIHSALIAPCEQQSATASAAAADGEVSAPPAGRVWRQRCVEVACALQKYFGLELGQEADFTLSLSLTETKKIERVYPNLLWAVNYGYARIVERLLARMVALCPSAKPTSGGVVASLVNYKWRNTIFPNYNYPEWFEATLYESIVRYNDSLLHVAARKGFTMIVLRILISHKAAVDSLKLPVCGSTTANVGHRQTQSRRNVLHEAVTTDRVALLEHLLALSSSSADDAVLRQWEDLTDQSDESGYTPLMLACKSGSVDMARLLRRVQVSAGGPERAANLSNAVALSRASNHAEALLALFPAEALRDDAAEAPPHDPHLE</sequence>
<gene>
    <name evidence="3" type="ORF">ACA1_250780</name>
</gene>
<keyword evidence="4" id="KW-1185">Reference proteome</keyword>
<dbReference type="CDD" id="cd09917">
    <property type="entry name" value="F-box_SF"/>
    <property type="match status" value="1"/>
</dbReference>
<evidence type="ECO:0000313" key="4">
    <source>
        <dbReference type="Proteomes" id="UP000011083"/>
    </source>
</evidence>
<evidence type="ECO:0000313" key="3">
    <source>
        <dbReference type="EMBL" id="ELR22247.1"/>
    </source>
</evidence>
<keyword evidence="1" id="KW-0040">ANK repeat</keyword>
<dbReference type="InterPro" id="IPR001810">
    <property type="entry name" value="F-box_dom"/>
</dbReference>
<dbReference type="SUPFAM" id="SSF81383">
    <property type="entry name" value="F-box domain"/>
    <property type="match status" value="1"/>
</dbReference>
<name>L8HAH8_ACACF</name>
<dbReference type="EMBL" id="KB007885">
    <property type="protein sequence ID" value="ELR22247.1"/>
    <property type="molecule type" value="Genomic_DNA"/>
</dbReference>
<proteinExistence type="predicted"/>
<dbReference type="InterPro" id="IPR036770">
    <property type="entry name" value="Ankyrin_rpt-contain_sf"/>
</dbReference>
<reference evidence="3 4" key="1">
    <citation type="journal article" date="2013" name="Genome Biol.">
        <title>Genome of Acanthamoeba castellanii highlights extensive lateral gene transfer and early evolution of tyrosine kinase signaling.</title>
        <authorList>
            <person name="Clarke M."/>
            <person name="Lohan A.J."/>
            <person name="Liu B."/>
            <person name="Lagkouvardos I."/>
            <person name="Roy S."/>
            <person name="Zafar N."/>
            <person name="Bertelli C."/>
            <person name="Schilde C."/>
            <person name="Kianianmomeni A."/>
            <person name="Burglin T.R."/>
            <person name="Frech C."/>
            <person name="Turcotte B."/>
            <person name="Kopec K.O."/>
            <person name="Synnott J.M."/>
            <person name="Choo C."/>
            <person name="Paponov I."/>
            <person name="Finkler A."/>
            <person name="Soon Heng Tan C."/>
            <person name="Hutchins A.P."/>
            <person name="Weinmeier T."/>
            <person name="Rattei T."/>
            <person name="Chu J.S."/>
            <person name="Gimenez G."/>
            <person name="Irimia M."/>
            <person name="Rigden D.J."/>
            <person name="Fitzpatrick D.A."/>
            <person name="Lorenzo-Morales J."/>
            <person name="Bateman A."/>
            <person name="Chiu C.H."/>
            <person name="Tang P."/>
            <person name="Hegemann P."/>
            <person name="Fromm H."/>
            <person name="Raoult D."/>
            <person name="Greub G."/>
            <person name="Miranda-Saavedra D."/>
            <person name="Chen N."/>
            <person name="Nash P."/>
            <person name="Ginger M.L."/>
            <person name="Horn M."/>
            <person name="Schaap P."/>
            <person name="Caler L."/>
            <person name="Loftus B."/>
        </authorList>
    </citation>
    <scope>NUCLEOTIDE SEQUENCE [LARGE SCALE GENOMIC DNA]</scope>
    <source>
        <strain evidence="3 4">Neff</strain>
    </source>
</reference>